<sequence length="282" mass="32573">MTARFSRTRHDLAEFLRRKRASVQPEDVGLPRTARRRTPGLRREEVATVAGIGLSWYTWLEQGREISVSAHLLENVARALWMTPEERQHLYLLAQNRLPAAPAQSWCEMPPLIRRLLDDLTERPAFVMNLRWDVIGWNAAGDRLFAFSDYPAGSRNMLWMYFADHRLSRRVQDWPRQAPQIVASFRRDYAAGKDAPDMQALADHLQATSRTFRRLWHDHDVQGRCEGRRSFDMADRGPVAFDHTTLIVDQDRHLRLVYYAAVERGEAGRKPMGGCSIDHAAE</sequence>
<dbReference type="SUPFAM" id="SSF47413">
    <property type="entry name" value="lambda repressor-like DNA-binding domains"/>
    <property type="match status" value="1"/>
</dbReference>
<keyword evidence="3" id="KW-1185">Reference proteome</keyword>
<dbReference type="Gene3D" id="3.30.450.180">
    <property type="match status" value="1"/>
</dbReference>
<reference evidence="2 3" key="1">
    <citation type="submission" date="2021-01" db="EMBL/GenBank/DDBJ databases">
        <title>Draft genomes of Rhodovulum sulfidophilum.</title>
        <authorList>
            <person name="Guzman M.S."/>
        </authorList>
    </citation>
    <scope>NUCLEOTIDE SEQUENCE [LARGE SCALE GENOMIC DNA]</scope>
    <source>
        <strain evidence="2 3">AB35</strain>
    </source>
</reference>
<dbReference type="Proteomes" id="UP000604473">
    <property type="component" value="Unassembled WGS sequence"/>
</dbReference>
<dbReference type="RefSeq" id="WP_202249491.1">
    <property type="nucleotide sequence ID" value="NZ_JAKCFD010000016.1"/>
</dbReference>
<dbReference type="CDD" id="cd00093">
    <property type="entry name" value="HTH_XRE"/>
    <property type="match status" value="1"/>
</dbReference>
<organism evidence="2 3">
    <name type="scientific">Rhodovulum sulfidophilum</name>
    <name type="common">Rhodobacter sulfidophilus</name>
    <dbReference type="NCBI Taxonomy" id="35806"/>
    <lineage>
        <taxon>Bacteria</taxon>
        <taxon>Pseudomonadati</taxon>
        <taxon>Pseudomonadota</taxon>
        <taxon>Alphaproteobacteria</taxon>
        <taxon>Rhodobacterales</taxon>
        <taxon>Paracoccaceae</taxon>
        <taxon>Rhodovulum</taxon>
    </lineage>
</organism>
<evidence type="ECO:0000313" key="3">
    <source>
        <dbReference type="Proteomes" id="UP000604473"/>
    </source>
</evidence>
<protein>
    <submittedName>
        <fullName evidence="2">Helix-turn-helix domain-containing protein</fullName>
    </submittedName>
</protein>
<dbReference type="EMBL" id="JAESJJ010000016">
    <property type="protein sequence ID" value="MBL3609655.1"/>
    <property type="molecule type" value="Genomic_DNA"/>
</dbReference>
<dbReference type="InterPro" id="IPR041413">
    <property type="entry name" value="MLTR_LBD"/>
</dbReference>
<dbReference type="Pfam" id="PF13560">
    <property type="entry name" value="HTH_31"/>
    <property type="match status" value="1"/>
</dbReference>
<dbReference type="Pfam" id="PF17765">
    <property type="entry name" value="MLTR_LBD"/>
    <property type="match status" value="1"/>
</dbReference>
<accession>A0ABS1RUA5</accession>
<evidence type="ECO:0000259" key="1">
    <source>
        <dbReference type="SMART" id="SM00530"/>
    </source>
</evidence>
<dbReference type="InterPro" id="IPR010982">
    <property type="entry name" value="Lambda_DNA-bd_dom_sf"/>
</dbReference>
<gene>
    <name evidence="2" type="ORF">JMM60_12720</name>
</gene>
<dbReference type="SMART" id="SM00530">
    <property type="entry name" value="HTH_XRE"/>
    <property type="match status" value="1"/>
</dbReference>
<proteinExistence type="predicted"/>
<dbReference type="InterPro" id="IPR001387">
    <property type="entry name" value="Cro/C1-type_HTH"/>
</dbReference>
<dbReference type="PANTHER" id="PTHR35010">
    <property type="entry name" value="BLL4672 PROTEIN-RELATED"/>
    <property type="match status" value="1"/>
</dbReference>
<dbReference type="Gene3D" id="1.10.260.40">
    <property type="entry name" value="lambda repressor-like DNA-binding domains"/>
    <property type="match status" value="1"/>
</dbReference>
<evidence type="ECO:0000313" key="2">
    <source>
        <dbReference type="EMBL" id="MBL3609655.1"/>
    </source>
</evidence>
<comment type="caution">
    <text evidence="2">The sequence shown here is derived from an EMBL/GenBank/DDBJ whole genome shotgun (WGS) entry which is preliminary data.</text>
</comment>
<name>A0ABS1RUA5_RHOSU</name>
<feature type="domain" description="HTH cro/C1-type" evidence="1">
    <location>
        <begin position="15"/>
        <end position="87"/>
    </location>
</feature>